<reference evidence="3 4" key="1">
    <citation type="submission" date="2016-02" db="EMBL/GenBank/DDBJ databases">
        <title>Complete genome of Sinomonas atrocyanea KCTC 3377.</title>
        <authorList>
            <person name="Kim K.M."/>
        </authorList>
    </citation>
    <scope>NUCLEOTIDE SEQUENCE [LARGE SCALE GENOMIC DNA]</scope>
    <source>
        <strain evidence="3 4">KCTC 3377</strain>
    </source>
</reference>
<dbReference type="PANTHER" id="PTHR30244:SF36">
    <property type="entry name" value="3-OXO-GLUCOSE-6-PHOSPHATE:GLUTAMATE AMINOTRANSFERASE"/>
    <property type="match status" value="1"/>
</dbReference>
<dbReference type="GO" id="GO:0000271">
    <property type="term" value="P:polysaccharide biosynthetic process"/>
    <property type="evidence" value="ECO:0007669"/>
    <property type="project" value="TreeGrafter"/>
</dbReference>
<sequence>MHGDHPDLALLQRSQAAIAAWLEKAVSTPTSQLAGGGAIARAEARLAELHEGRPGLLMPSATYALWVALRMLGTGPGDEVLIPKYDWAASLAVVLALGATPVVVPTDPATLTIDPAAAAARSGPRTAAAVATHLFGIPADVPALRLALPGVPVVEDCAQAFGSTLDGRPVGVLGDAAVFSFGPGKRLDVGELGALMLRDDGLRQRALQLSAHPIRQRLSGIPAPEAANLSIRPHPLAAVLLDAALDADDAQAAILERRRLADALLANTDIDVLGVDARRGVADRSVPVLAAQAEATRLPRTLKAAYGEVLDIEAIVEGAAGIQRIAFITAAPPPLEFPTLRPTASSSHELREGR</sequence>
<organism evidence="3 4">
    <name type="scientific">Sinomonas atrocyanea</name>
    <dbReference type="NCBI Taxonomy" id="37927"/>
    <lineage>
        <taxon>Bacteria</taxon>
        <taxon>Bacillati</taxon>
        <taxon>Actinomycetota</taxon>
        <taxon>Actinomycetes</taxon>
        <taxon>Micrococcales</taxon>
        <taxon>Micrococcaceae</taxon>
        <taxon>Sinomonas</taxon>
    </lineage>
</organism>
<evidence type="ECO:0000256" key="1">
    <source>
        <dbReference type="ARBA" id="ARBA00022898"/>
    </source>
</evidence>
<protein>
    <submittedName>
        <fullName evidence="3">DegT/DnrJ/EryC1/StrS aminotransferase</fullName>
    </submittedName>
</protein>
<dbReference type="Gene3D" id="3.40.640.10">
    <property type="entry name" value="Type I PLP-dependent aspartate aminotransferase-like (Major domain)"/>
    <property type="match status" value="1"/>
</dbReference>
<dbReference type="RefSeq" id="WP_066495622.1">
    <property type="nucleotide sequence ID" value="NZ_BJMO01000036.1"/>
</dbReference>
<dbReference type="Proteomes" id="UP000070134">
    <property type="component" value="Chromosome"/>
</dbReference>
<keyword evidence="3" id="KW-0808">Transferase</keyword>
<dbReference type="STRING" id="37927.SA2016_0842"/>
<dbReference type="GO" id="GO:0030170">
    <property type="term" value="F:pyridoxal phosphate binding"/>
    <property type="evidence" value="ECO:0007669"/>
    <property type="project" value="TreeGrafter"/>
</dbReference>
<dbReference type="InterPro" id="IPR015424">
    <property type="entry name" value="PyrdxlP-dep_Trfase"/>
</dbReference>
<accession>A0A126ZWI7</accession>
<evidence type="ECO:0000313" key="3">
    <source>
        <dbReference type="EMBL" id="AMM31530.1"/>
    </source>
</evidence>
<gene>
    <name evidence="3" type="ORF">SA2016_0842</name>
</gene>
<dbReference type="GO" id="GO:0008483">
    <property type="term" value="F:transaminase activity"/>
    <property type="evidence" value="ECO:0007669"/>
    <property type="project" value="UniProtKB-KW"/>
</dbReference>
<keyword evidence="3" id="KW-0032">Aminotransferase</keyword>
<dbReference type="InterPro" id="IPR015421">
    <property type="entry name" value="PyrdxlP-dep_Trfase_major"/>
</dbReference>
<dbReference type="Pfam" id="PF01041">
    <property type="entry name" value="DegT_DnrJ_EryC1"/>
    <property type="match status" value="1"/>
</dbReference>
<dbReference type="PANTHER" id="PTHR30244">
    <property type="entry name" value="TRANSAMINASE"/>
    <property type="match status" value="1"/>
</dbReference>
<dbReference type="SUPFAM" id="SSF53383">
    <property type="entry name" value="PLP-dependent transferases"/>
    <property type="match status" value="1"/>
</dbReference>
<dbReference type="EMBL" id="CP014518">
    <property type="protein sequence ID" value="AMM31530.1"/>
    <property type="molecule type" value="Genomic_DNA"/>
</dbReference>
<evidence type="ECO:0000256" key="2">
    <source>
        <dbReference type="RuleBase" id="RU004508"/>
    </source>
</evidence>
<dbReference type="AlphaFoldDB" id="A0A126ZWI7"/>
<dbReference type="KEGG" id="satk:SA2016_0842"/>
<name>A0A126ZWI7_9MICC</name>
<keyword evidence="4" id="KW-1185">Reference proteome</keyword>
<dbReference type="InterPro" id="IPR000653">
    <property type="entry name" value="DegT/StrS_aminotransferase"/>
</dbReference>
<evidence type="ECO:0000313" key="4">
    <source>
        <dbReference type="Proteomes" id="UP000070134"/>
    </source>
</evidence>
<comment type="similarity">
    <text evidence="2">Belongs to the DegT/DnrJ/EryC1 family.</text>
</comment>
<keyword evidence="1 2" id="KW-0663">Pyridoxal phosphate</keyword>
<proteinExistence type="inferred from homology"/>